<dbReference type="eggNOG" id="KOG4224">
    <property type="taxonomic scope" value="Eukaryota"/>
</dbReference>
<accession>W9REK9</accession>
<name>W9REK9_9ROSA</name>
<reference evidence="6" key="1">
    <citation type="submission" date="2013-01" db="EMBL/GenBank/DDBJ databases">
        <title>Draft Genome Sequence of a Mulberry Tree, Morus notabilis C.K. Schneid.</title>
        <authorList>
            <person name="He N."/>
            <person name="Zhao S."/>
        </authorList>
    </citation>
    <scope>NUCLEOTIDE SEQUENCE</scope>
</reference>
<dbReference type="GO" id="GO:0046872">
    <property type="term" value="F:metal ion binding"/>
    <property type="evidence" value="ECO:0007669"/>
    <property type="project" value="InterPro"/>
</dbReference>
<dbReference type="PROSITE" id="PS50846">
    <property type="entry name" value="HMA_2"/>
    <property type="match status" value="1"/>
</dbReference>
<dbReference type="PROSITE" id="PS50077">
    <property type="entry name" value="HEAT_REPEAT"/>
    <property type="match status" value="1"/>
</dbReference>
<dbReference type="EMBL" id="KE344564">
    <property type="protein sequence ID" value="EXB67421.1"/>
    <property type="molecule type" value="Genomic_DNA"/>
</dbReference>
<dbReference type="InterPro" id="IPR000225">
    <property type="entry name" value="Armadillo"/>
</dbReference>
<dbReference type="InterPro" id="IPR021133">
    <property type="entry name" value="HEAT_type_2"/>
</dbReference>
<dbReference type="InterPro" id="IPR011989">
    <property type="entry name" value="ARM-like"/>
</dbReference>
<evidence type="ECO:0000256" key="1">
    <source>
        <dbReference type="ARBA" id="ARBA00022737"/>
    </source>
</evidence>
<keyword evidence="6" id="KW-1185">Reference proteome</keyword>
<evidence type="ECO:0000256" key="3">
    <source>
        <dbReference type="PROSITE-ProRule" id="PRU00259"/>
    </source>
</evidence>
<dbReference type="SUPFAM" id="SSF48371">
    <property type="entry name" value="ARM repeat"/>
    <property type="match status" value="1"/>
</dbReference>
<feature type="domain" description="HMA" evidence="4">
    <location>
        <begin position="602"/>
        <end position="672"/>
    </location>
</feature>
<evidence type="ECO:0000256" key="2">
    <source>
        <dbReference type="PROSITE-ProRule" id="PRU00103"/>
    </source>
</evidence>
<dbReference type="PROSITE" id="PS50176">
    <property type="entry name" value="ARM_REPEAT"/>
    <property type="match status" value="2"/>
</dbReference>
<keyword evidence="1" id="KW-0677">Repeat</keyword>
<dbReference type="Gene3D" id="1.25.10.10">
    <property type="entry name" value="Leucine-rich Repeat Variant"/>
    <property type="match status" value="2"/>
</dbReference>
<evidence type="ECO:0000313" key="6">
    <source>
        <dbReference type="Proteomes" id="UP000030645"/>
    </source>
</evidence>
<dbReference type="SMART" id="SM00185">
    <property type="entry name" value="ARM"/>
    <property type="match status" value="8"/>
</dbReference>
<proteinExistence type="predicted"/>
<protein>
    <submittedName>
        <fullName evidence="5">U-box domain-containing protein 4</fullName>
    </submittedName>
</protein>
<dbReference type="STRING" id="981085.W9REK9"/>
<feature type="repeat" description="ARM" evidence="3">
    <location>
        <begin position="383"/>
        <end position="420"/>
    </location>
</feature>
<dbReference type="AlphaFoldDB" id="W9REK9"/>
<sequence length="680" mass="74403">MGHAEVGKMLKKIDPDWEQAFNQFESVVSSGTEALRLEAITKLTHFSKRAPQNVLVSTIPILARLLEDNTRSIQEATAYCLYKIACLGEGELASRIGQSGAISSLLRLLPHSDDSFRRVLIKCLWSFVSFGDDNRVIVARNGGLEVIIRLLSSSADDNRRYLFEILSALALLREVRRILPSLRGLRLLVEAAGSGSMVSRERACQAIGLLGVTRRARHVLVQLGAIPVLVELFRDGDMRTKLVAGNSLGVISAHLDYIRPVAEAGAIPLYAELLQGPEPSGKEIAEDAFCILAVAEDNAVMIAQHLVRILREGDDEAKAAAANVLWDLSGYRHSVCILRVSGAIPILVNLLRDGNEAVKEKVSGAIAQLSYEDQNRVALADAGAIPVLIELLHDESEELSDNAAEALINFSEDPSQHDIISEAMEIPSFRNMLNRLIQIRVSDEHMARSMRRISIQQLSWNPDLTIKVSQIAPLLTKPRLHDLAPILLANAAKSPPDPRPLLETQASACLHTGLSSPIPTRSVSSATVFSVRTNHICKLHNQIGRSFELDVRSDFEAKTDSLRNSVLFPFSVTSMALKRESDNQMEIVGDGIISAAETLRKTQKVVIEVEMKCKKCRSKALEIAVAKDGVTSVAIKGERKNRIEVIGEGFVDAAGLAETLRKKVGFADLVSVEDVKEKST</sequence>
<dbReference type="PANTHER" id="PTHR46241">
    <property type="entry name" value="ARMADILLO REPEAT-CONTAINING PROTEIN 4 ARMC4"/>
    <property type="match status" value="1"/>
</dbReference>
<feature type="repeat" description="HEAT" evidence="2">
    <location>
        <begin position="384"/>
        <end position="422"/>
    </location>
</feature>
<dbReference type="InterPro" id="IPR016024">
    <property type="entry name" value="ARM-type_fold"/>
</dbReference>
<dbReference type="Pfam" id="PF13646">
    <property type="entry name" value="HEAT_2"/>
    <property type="match status" value="1"/>
</dbReference>
<dbReference type="Proteomes" id="UP000030645">
    <property type="component" value="Unassembled WGS sequence"/>
</dbReference>
<dbReference type="InterPro" id="IPR006121">
    <property type="entry name" value="HMA_dom"/>
</dbReference>
<dbReference type="Gene3D" id="3.30.70.100">
    <property type="match status" value="1"/>
</dbReference>
<gene>
    <name evidence="5" type="ORF">L484_009501</name>
</gene>
<evidence type="ECO:0000259" key="4">
    <source>
        <dbReference type="PROSITE" id="PS50846"/>
    </source>
</evidence>
<dbReference type="PANTHER" id="PTHR46241:SF1">
    <property type="entry name" value="OUTER DYNEIN ARM-DOCKING COMPLEX SUBUNIT 2"/>
    <property type="match status" value="1"/>
</dbReference>
<feature type="repeat" description="ARM" evidence="3">
    <location>
        <begin position="342"/>
        <end position="384"/>
    </location>
</feature>
<evidence type="ECO:0000313" key="5">
    <source>
        <dbReference type="EMBL" id="EXB67421.1"/>
    </source>
</evidence>
<organism evidence="5 6">
    <name type="scientific">Morus notabilis</name>
    <dbReference type="NCBI Taxonomy" id="981085"/>
    <lineage>
        <taxon>Eukaryota</taxon>
        <taxon>Viridiplantae</taxon>
        <taxon>Streptophyta</taxon>
        <taxon>Embryophyta</taxon>
        <taxon>Tracheophyta</taxon>
        <taxon>Spermatophyta</taxon>
        <taxon>Magnoliopsida</taxon>
        <taxon>eudicotyledons</taxon>
        <taxon>Gunneridae</taxon>
        <taxon>Pentapetalae</taxon>
        <taxon>rosids</taxon>
        <taxon>fabids</taxon>
        <taxon>Rosales</taxon>
        <taxon>Moraceae</taxon>
        <taxon>Moreae</taxon>
        <taxon>Morus</taxon>
    </lineage>
</organism>